<evidence type="ECO:0008006" key="3">
    <source>
        <dbReference type="Google" id="ProtNLM"/>
    </source>
</evidence>
<gene>
    <name evidence="1" type="ORF">SAMN05192563_1004406</name>
</gene>
<protein>
    <recommendedName>
        <fullName evidence="3">DUF2471 domain-containing protein</fullName>
    </recommendedName>
</protein>
<name>A0A1I7BEQ1_9BURK</name>
<sequence length="99" mass="11207">MANYNVLFDAQAAAEEVVPRVIARHRSKGVLTWKLLHQMEEEVLAEVSSSGQFSDRLLQMICAPAVLSYPNDDRPVSFEGHDFLPIVFAAIDRAWRQVH</sequence>
<accession>A0A1I7BEQ1</accession>
<dbReference type="AlphaFoldDB" id="A0A1I7BEQ1"/>
<reference evidence="1 2" key="1">
    <citation type="submission" date="2016-10" db="EMBL/GenBank/DDBJ databases">
        <authorList>
            <person name="de Groot N.N."/>
        </authorList>
    </citation>
    <scope>NUCLEOTIDE SEQUENCE [LARGE SCALE GENOMIC DNA]</scope>
    <source>
        <strain evidence="1 2">LMG 27731</strain>
    </source>
</reference>
<dbReference type="InterPro" id="IPR018894">
    <property type="entry name" value="DUF2471"/>
</dbReference>
<evidence type="ECO:0000313" key="2">
    <source>
        <dbReference type="Proteomes" id="UP000198844"/>
    </source>
</evidence>
<dbReference type="OrthoDB" id="8777060at2"/>
<evidence type="ECO:0000313" key="1">
    <source>
        <dbReference type="EMBL" id="SFT85582.1"/>
    </source>
</evidence>
<dbReference type="Proteomes" id="UP000198844">
    <property type="component" value="Unassembled WGS sequence"/>
</dbReference>
<dbReference type="Pfam" id="PF10616">
    <property type="entry name" value="DUF2471"/>
    <property type="match status" value="1"/>
</dbReference>
<dbReference type="EMBL" id="FPBH01000004">
    <property type="protein sequence ID" value="SFT85582.1"/>
    <property type="molecule type" value="Genomic_DNA"/>
</dbReference>
<proteinExistence type="predicted"/>
<organism evidence="1 2">
    <name type="scientific">Paraburkholderia aspalathi</name>
    <dbReference type="NCBI Taxonomy" id="1324617"/>
    <lineage>
        <taxon>Bacteria</taxon>
        <taxon>Pseudomonadati</taxon>
        <taxon>Pseudomonadota</taxon>
        <taxon>Betaproteobacteria</taxon>
        <taxon>Burkholderiales</taxon>
        <taxon>Burkholderiaceae</taxon>
        <taxon>Paraburkholderia</taxon>
    </lineage>
</organism>
<dbReference type="RefSeq" id="WP_093633983.1">
    <property type="nucleotide sequence ID" value="NZ_FPBH01000004.1"/>
</dbReference>